<protein>
    <submittedName>
        <fullName evidence="8">Phage integrase family protein</fullName>
    </submittedName>
</protein>
<keyword evidence="2" id="KW-0229">DNA integration</keyword>
<accession>A0A158DYQ8</accession>
<dbReference type="GO" id="GO:0006310">
    <property type="term" value="P:DNA recombination"/>
    <property type="evidence" value="ECO:0007669"/>
    <property type="project" value="UniProtKB-KW"/>
</dbReference>
<keyword evidence="9" id="KW-1185">Reference proteome</keyword>
<evidence type="ECO:0000313" key="9">
    <source>
        <dbReference type="Proteomes" id="UP000054624"/>
    </source>
</evidence>
<feature type="domain" description="Tyr recombinase" evidence="6">
    <location>
        <begin position="348"/>
        <end position="558"/>
    </location>
</feature>
<dbReference type="STRING" id="1777137.AWB76_07768"/>
<dbReference type="InterPro" id="IPR013762">
    <property type="entry name" value="Integrase-like_cat_sf"/>
</dbReference>
<proteinExistence type="inferred from homology"/>
<organism evidence="8 9">
    <name type="scientific">Caballeronia temeraria</name>
    <dbReference type="NCBI Taxonomy" id="1777137"/>
    <lineage>
        <taxon>Bacteria</taxon>
        <taxon>Pseudomonadati</taxon>
        <taxon>Pseudomonadota</taxon>
        <taxon>Betaproteobacteria</taxon>
        <taxon>Burkholderiales</taxon>
        <taxon>Burkholderiaceae</taxon>
        <taxon>Caballeronia</taxon>
    </lineage>
</organism>
<evidence type="ECO:0000259" key="6">
    <source>
        <dbReference type="PROSITE" id="PS51898"/>
    </source>
</evidence>
<evidence type="ECO:0000256" key="4">
    <source>
        <dbReference type="ARBA" id="ARBA00023172"/>
    </source>
</evidence>
<dbReference type="AlphaFoldDB" id="A0A158DYQ8"/>
<reference evidence="9" key="1">
    <citation type="submission" date="2016-01" db="EMBL/GenBank/DDBJ databases">
        <authorList>
            <person name="Peeters Charlotte."/>
        </authorList>
    </citation>
    <scope>NUCLEOTIDE SEQUENCE [LARGE SCALE GENOMIC DNA]</scope>
</reference>
<evidence type="ECO:0000256" key="5">
    <source>
        <dbReference type="PROSITE-ProRule" id="PRU01248"/>
    </source>
</evidence>
<dbReference type="PANTHER" id="PTHR30349:SF41">
    <property type="entry name" value="INTEGRASE_RECOMBINASE PROTEIN MJ0367-RELATED"/>
    <property type="match status" value="1"/>
</dbReference>
<comment type="similarity">
    <text evidence="1">Belongs to the 'phage' integrase family.</text>
</comment>
<dbReference type="RefSeq" id="WP_061165249.1">
    <property type="nucleotide sequence ID" value="NZ_FCOI02000072.1"/>
</dbReference>
<dbReference type="OrthoDB" id="8610787at2"/>
<dbReference type="InterPro" id="IPR022169">
    <property type="entry name" value="DUF3701"/>
</dbReference>
<evidence type="ECO:0000256" key="3">
    <source>
        <dbReference type="ARBA" id="ARBA00023125"/>
    </source>
</evidence>
<evidence type="ECO:0000256" key="1">
    <source>
        <dbReference type="ARBA" id="ARBA00008857"/>
    </source>
</evidence>
<dbReference type="Gene3D" id="1.10.150.130">
    <property type="match status" value="1"/>
</dbReference>
<sequence length="565" mass="63797">MKHSSEANDYEYGYVPFPDYACLAALRSWYEGLPARAAVDRYLPYKRVHAQSSRGVIGRIRRRLVDIAELNGRGDLAAAFTDRTTHRTHTGISIGRAIEALRKLHGREPQITDDIGVWLPQRAIRALKSQGITTLAELTLRVPRRRLWWIDIDGIGVASARKIEALFLCHPSLTESARRLVERSEPSRRVVWRHIVPTRSRDGSRGKYRAPKARCLLNVTTDRQAIEAWLALHETGTTARAYRKEAERLLLWANLERKRALSSLNTSDAIAYRTFLRSPEPRAQWMGPRRCRLSDEWSPFFCRLRPSSVAYALSILSAMFRWFVAQQYVVANPFAGVTAAGGRSTQPTQLRSLQDDEWRFAKQIANELSAQHGWSVEAAQRLCFILDFELATGLRASELIHARIGDIVFGDAADVWLRLIGKGRRAARVAVPPLAMQALQTYLRQRRLPADPRRCNRSLPLVPALSPDDSVSVSGTRLRAVLKRFFRLVAEQMRATDSAAAHKLAGASPHWLRHTHATRALARGVELRSVRDNLRHASIATTSQYVHGDELLRMQQLSVAFAAEP</sequence>
<dbReference type="InterPro" id="IPR011010">
    <property type="entry name" value="DNA_brk_join_enz"/>
</dbReference>
<dbReference type="PROSITE" id="PS51900">
    <property type="entry name" value="CB"/>
    <property type="match status" value="1"/>
</dbReference>
<gene>
    <name evidence="8" type="ORF">AWB76_07768</name>
</gene>
<dbReference type="InterPro" id="IPR010998">
    <property type="entry name" value="Integrase_recombinase_N"/>
</dbReference>
<dbReference type="Proteomes" id="UP000054624">
    <property type="component" value="Unassembled WGS sequence"/>
</dbReference>
<dbReference type="GO" id="GO:0015074">
    <property type="term" value="P:DNA integration"/>
    <property type="evidence" value="ECO:0007669"/>
    <property type="project" value="UniProtKB-KW"/>
</dbReference>
<dbReference type="Pfam" id="PF00589">
    <property type="entry name" value="Phage_integrase"/>
    <property type="match status" value="1"/>
</dbReference>
<evidence type="ECO:0000259" key="7">
    <source>
        <dbReference type="PROSITE" id="PS51900"/>
    </source>
</evidence>
<name>A0A158DYQ8_9BURK</name>
<dbReference type="EMBL" id="FCOI02000072">
    <property type="protein sequence ID" value="SAK99694.1"/>
    <property type="molecule type" value="Genomic_DNA"/>
</dbReference>
<dbReference type="CDD" id="cd00397">
    <property type="entry name" value="DNA_BRE_C"/>
    <property type="match status" value="1"/>
</dbReference>
<dbReference type="SUPFAM" id="SSF56349">
    <property type="entry name" value="DNA breaking-rejoining enzymes"/>
    <property type="match status" value="1"/>
</dbReference>
<feature type="domain" description="Core-binding (CB)" evidence="7">
    <location>
        <begin position="220"/>
        <end position="324"/>
    </location>
</feature>
<dbReference type="InterPro" id="IPR002104">
    <property type="entry name" value="Integrase_catalytic"/>
</dbReference>
<keyword evidence="4" id="KW-0233">DNA recombination</keyword>
<dbReference type="PANTHER" id="PTHR30349">
    <property type="entry name" value="PHAGE INTEGRASE-RELATED"/>
    <property type="match status" value="1"/>
</dbReference>
<dbReference type="InterPro" id="IPR050090">
    <property type="entry name" value="Tyrosine_recombinase_XerCD"/>
</dbReference>
<dbReference type="InterPro" id="IPR044068">
    <property type="entry name" value="CB"/>
</dbReference>
<evidence type="ECO:0000256" key="2">
    <source>
        <dbReference type="ARBA" id="ARBA00022908"/>
    </source>
</evidence>
<evidence type="ECO:0000313" key="8">
    <source>
        <dbReference type="EMBL" id="SAK99694.1"/>
    </source>
</evidence>
<dbReference type="Gene3D" id="1.10.443.10">
    <property type="entry name" value="Intergrase catalytic core"/>
    <property type="match status" value="1"/>
</dbReference>
<dbReference type="GO" id="GO:0003677">
    <property type="term" value="F:DNA binding"/>
    <property type="evidence" value="ECO:0007669"/>
    <property type="project" value="UniProtKB-UniRule"/>
</dbReference>
<keyword evidence="3 5" id="KW-0238">DNA-binding</keyword>
<dbReference type="PROSITE" id="PS51898">
    <property type="entry name" value="TYR_RECOMBINASE"/>
    <property type="match status" value="1"/>
</dbReference>
<dbReference type="Pfam" id="PF12482">
    <property type="entry name" value="DUF3701"/>
    <property type="match status" value="1"/>
</dbReference>